<feature type="compositionally biased region" description="Basic and acidic residues" evidence="8">
    <location>
        <begin position="1"/>
        <end position="11"/>
    </location>
</feature>
<dbReference type="InterPro" id="IPR036390">
    <property type="entry name" value="WH_DNA-bd_sf"/>
</dbReference>
<accession>A0A6P8ID08</accession>
<evidence type="ECO:0000313" key="10">
    <source>
        <dbReference type="Proteomes" id="UP000515163"/>
    </source>
</evidence>
<feature type="compositionally biased region" description="Polar residues" evidence="8">
    <location>
        <begin position="241"/>
        <end position="250"/>
    </location>
</feature>
<dbReference type="PANTHER" id="PTHR12716">
    <property type="entry name" value="TRANSCRIPTION INITIATION FACTOR IIE, BETA SUBUNIT"/>
    <property type="match status" value="1"/>
</dbReference>
<evidence type="ECO:0000313" key="11">
    <source>
        <dbReference type="RefSeq" id="XP_031563822.1"/>
    </source>
</evidence>
<dbReference type="InterPro" id="IPR016656">
    <property type="entry name" value="TFIIE-bsu"/>
</dbReference>
<dbReference type="Pfam" id="PF02186">
    <property type="entry name" value="TFIIE_beta"/>
    <property type="match status" value="1"/>
</dbReference>
<dbReference type="RefSeq" id="XP_031563822.1">
    <property type="nucleotide sequence ID" value="XM_031707962.1"/>
</dbReference>
<keyword evidence="4 7" id="KW-0804">Transcription</keyword>
<dbReference type="GO" id="GO:0006367">
    <property type="term" value="P:transcription initiation at RNA polymerase II promoter"/>
    <property type="evidence" value="ECO:0007669"/>
    <property type="project" value="UniProtKB-UniRule"/>
</dbReference>
<dbReference type="SUPFAM" id="SSF46785">
    <property type="entry name" value="Winged helix' DNA-binding domain"/>
    <property type="match status" value="1"/>
</dbReference>
<dbReference type="PIRSF" id="PIRSF016398">
    <property type="entry name" value="TFIIE-beta"/>
    <property type="match status" value="1"/>
</dbReference>
<evidence type="ECO:0000256" key="2">
    <source>
        <dbReference type="ARBA" id="ARBA00023015"/>
    </source>
</evidence>
<comment type="similarity">
    <text evidence="7">Belongs to the TFIIE beta subunit family.</text>
</comment>
<comment type="function">
    <text evidence="6 7">Recruits TFIIH to the initiation complex and stimulates the RNA polymerase II C-terminal domain kinase and DNA-dependent ATPase activities of TFIIH. Both TFIIH and TFIIE are required for promoter clearance by RNA polymerase.</text>
</comment>
<proteinExistence type="inferred from homology"/>
<dbReference type="Proteomes" id="UP000515163">
    <property type="component" value="Unplaced"/>
</dbReference>
<dbReference type="InParanoid" id="A0A6P8ID08"/>
<evidence type="ECO:0000256" key="1">
    <source>
        <dbReference type="ARBA" id="ARBA00004123"/>
    </source>
</evidence>
<dbReference type="PROSITE" id="PS51351">
    <property type="entry name" value="TFIIE_BETA_C"/>
    <property type="match status" value="1"/>
</dbReference>
<dbReference type="InterPro" id="IPR040501">
    <property type="entry name" value="TFA2_Winged_2"/>
</dbReference>
<dbReference type="GeneID" id="116299324"/>
<dbReference type="PANTHER" id="PTHR12716:SF8">
    <property type="entry name" value="TRANSCRIPTION INITIATION FACTOR IIE SUBUNIT BETA"/>
    <property type="match status" value="1"/>
</dbReference>
<protein>
    <recommendedName>
        <fullName evidence="7">Transcription initiation factor IIE subunit beta</fullName>
    </recommendedName>
</protein>
<dbReference type="GO" id="GO:0003677">
    <property type="term" value="F:DNA binding"/>
    <property type="evidence" value="ECO:0007669"/>
    <property type="project" value="UniProtKB-UniRule"/>
</dbReference>
<name>A0A6P8ID08_ACTTE</name>
<dbReference type="KEGG" id="aten:116299324"/>
<evidence type="ECO:0000259" key="9">
    <source>
        <dbReference type="PROSITE" id="PS51351"/>
    </source>
</evidence>
<dbReference type="GO" id="GO:0001097">
    <property type="term" value="F:TFIIH-class transcription factor complex binding"/>
    <property type="evidence" value="ECO:0007669"/>
    <property type="project" value="TreeGrafter"/>
</dbReference>
<comment type="subcellular location">
    <subcellularLocation>
        <location evidence="1 7">Nucleus</location>
    </subcellularLocation>
</comment>
<dbReference type="FunFam" id="1.10.10.10:FF:000177">
    <property type="entry name" value="Transcription initiation factor IIE subunit beta"/>
    <property type="match status" value="1"/>
</dbReference>
<feature type="domain" description="TFIIE beta" evidence="9">
    <location>
        <begin position="53"/>
        <end position="139"/>
    </location>
</feature>
<dbReference type="Pfam" id="PF18121">
    <property type="entry name" value="TFA2_Winged_2"/>
    <property type="match status" value="1"/>
</dbReference>
<feature type="region of interest" description="Disordered" evidence="8">
    <location>
        <begin position="240"/>
        <end position="261"/>
    </location>
</feature>
<gene>
    <name evidence="11" type="primary">LOC116299324</name>
</gene>
<evidence type="ECO:0000256" key="5">
    <source>
        <dbReference type="ARBA" id="ARBA00023242"/>
    </source>
</evidence>
<evidence type="ECO:0000256" key="7">
    <source>
        <dbReference type="PIRNR" id="PIRNR016398"/>
    </source>
</evidence>
<evidence type="ECO:0000256" key="4">
    <source>
        <dbReference type="ARBA" id="ARBA00023163"/>
    </source>
</evidence>
<dbReference type="GO" id="GO:0005673">
    <property type="term" value="C:transcription factor TFIIE complex"/>
    <property type="evidence" value="ECO:0007669"/>
    <property type="project" value="UniProtKB-UniRule"/>
</dbReference>
<sequence length="280" mass="32210">MDPSLLKDLKDFKKRSATQPTIEAKRAKPTPSRPKPSPGLPKELLQPKKAMSSPLGVTAPKFRSKHRFAVMAAIVNFMKDRHLKRVYEELSLDEILDQINYTDISPSDKTWLGQEALKKNPKLTCNDDKYAFNSKYKIKDKRQLLKLLEKHEERGYGGIFLDDIRESLPDADNVIRSVQNKIFFITRSDKKVVLFNKNKTDEMKVDEEFQKHWRAISVDGIGEADIDKYLNNAGIAAMQDSGLSKQQQAPQRKKIRRKKATKIHNVHLDDSTLKDYTKES</sequence>
<dbReference type="AlphaFoldDB" id="A0A6P8ID08"/>
<keyword evidence="5 7" id="KW-0539">Nucleus</keyword>
<keyword evidence="10" id="KW-1185">Reference proteome</keyword>
<feature type="region of interest" description="Disordered" evidence="8">
    <location>
        <begin position="1"/>
        <end position="54"/>
    </location>
</feature>
<comment type="subunit">
    <text evidence="7">Tetramer of two alpha and two beta chains.</text>
</comment>
<feature type="compositionally biased region" description="Basic residues" evidence="8">
    <location>
        <begin position="251"/>
        <end position="261"/>
    </location>
</feature>
<keyword evidence="2 7" id="KW-0805">Transcription regulation</keyword>
<evidence type="ECO:0000256" key="8">
    <source>
        <dbReference type="SAM" id="MobiDB-lite"/>
    </source>
</evidence>
<dbReference type="CDD" id="cd07977">
    <property type="entry name" value="TFIIE_beta_winged_helix"/>
    <property type="match status" value="1"/>
</dbReference>
<evidence type="ECO:0000256" key="3">
    <source>
        <dbReference type="ARBA" id="ARBA00023125"/>
    </source>
</evidence>
<evidence type="ECO:0000256" key="6">
    <source>
        <dbReference type="ARBA" id="ARBA00025581"/>
    </source>
</evidence>
<dbReference type="InterPro" id="IPR036388">
    <property type="entry name" value="WH-like_DNA-bd_sf"/>
</dbReference>
<dbReference type="Gene3D" id="1.10.10.10">
    <property type="entry name" value="Winged helix-like DNA-binding domain superfamily/Winged helix DNA-binding domain"/>
    <property type="match status" value="1"/>
</dbReference>
<keyword evidence="3 7" id="KW-0238">DNA-binding</keyword>
<dbReference type="OrthoDB" id="5323195at2759"/>
<dbReference type="InterPro" id="IPR003166">
    <property type="entry name" value="TFIIE_bsu_DNA-bd"/>
</dbReference>
<dbReference type="FunCoup" id="A0A6P8ID08">
    <property type="interactions" value="2548"/>
</dbReference>
<reference evidence="11" key="1">
    <citation type="submission" date="2025-08" db="UniProtKB">
        <authorList>
            <consortium name="RefSeq"/>
        </authorList>
    </citation>
    <scope>IDENTIFICATION</scope>
    <source>
        <tissue evidence="11">Tentacle</tissue>
    </source>
</reference>
<organism evidence="10 11">
    <name type="scientific">Actinia tenebrosa</name>
    <name type="common">Australian red waratah sea anemone</name>
    <dbReference type="NCBI Taxonomy" id="6105"/>
    <lineage>
        <taxon>Eukaryota</taxon>
        <taxon>Metazoa</taxon>
        <taxon>Cnidaria</taxon>
        <taxon>Anthozoa</taxon>
        <taxon>Hexacorallia</taxon>
        <taxon>Actiniaria</taxon>
        <taxon>Actiniidae</taxon>
        <taxon>Actinia</taxon>
    </lineage>
</organism>